<keyword evidence="6 9" id="KW-1133">Transmembrane helix</keyword>
<comment type="subcellular location">
    <subcellularLocation>
        <location evidence="9">Cell membrane</location>
        <topology evidence="9">Single-pass membrane protein</topology>
    </subcellularLocation>
    <subcellularLocation>
        <location evidence="1">Membrane</location>
        <topology evidence="1">Single-pass membrane protein</topology>
    </subcellularLocation>
</comment>
<name>A0A4V2SUX5_9PSEU</name>
<evidence type="ECO:0000313" key="11">
    <source>
        <dbReference type="EMBL" id="TCP56216.1"/>
    </source>
</evidence>
<evidence type="ECO:0000256" key="8">
    <source>
        <dbReference type="ARBA" id="ARBA00023136"/>
    </source>
</evidence>
<dbReference type="PRINTS" id="PR01506">
    <property type="entry name" value="TATBPROTEIN"/>
</dbReference>
<organism evidence="11 12">
    <name type="scientific">Tamaricihabitans halophyticus</name>
    <dbReference type="NCBI Taxonomy" id="1262583"/>
    <lineage>
        <taxon>Bacteria</taxon>
        <taxon>Bacillati</taxon>
        <taxon>Actinomycetota</taxon>
        <taxon>Actinomycetes</taxon>
        <taxon>Pseudonocardiales</taxon>
        <taxon>Pseudonocardiaceae</taxon>
        <taxon>Tamaricihabitans</taxon>
    </lineage>
</organism>
<evidence type="ECO:0000256" key="4">
    <source>
        <dbReference type="ARBA" id="ARBA00022692"/>
    </source>
</evidence>
<keyword evidence="12" id="KW-1185">Reference proteome</keyword>
<evidence type="ECO:0000313" key="12">
    <source>
        <dbReference type="Proteomes" id="UP000294911"/>
    </source>
</evidence>
<sequence>MFDGVSWGEFLILIVAGLFILGPERLPTAAAWLGRSVRKVREFATGARDQLNSEVGTDLEEFRKPIQDLRQLRNMDPKRAVAKHLFDGDEDPLGMREFDRDMRSNGNGSRDTGTEKPNGAPQSQRSEPLPPGEKPPVDPDAT</sequence>
<dbReference type="Proteomes" id="UP000294911">
    <property type="component" value="Unassembled WGS sequence"/>
</dbReference>
<dbReference type="AlphaFoldDB" id="A0A4V2SUX5"/>
<evidence type="ECO:0000256" key="10">
    <source>
        <dbReference type="SAM" id="MobiDB-lite"/>
    </source>
</evidence>
<evidence type="ECO:0000256" key="3">
    <source>
        <dbReference type="ARBA" id="ARBA00022475"/>
    </source>
</evidence>
<accession>A0A4V2SUX5</accession>
<feature type="compositionally biased region" description="Basic and acidic residues" evidence="10">
    <location>
        <begin position="83"/>
        <end position="103"/>
    </location>
</feature>
<evidence type="ECO:0000256" key="6">
    <source>
        <dbReference type="ARBA" id="ARBA00022989"/>
    </source>
</evidence>
<keyword evidence="3 9" id="KW-1003">Cell membrane</keyword>
<comment type="subunit">
    <text evidence="9">The Tat system comprises two distinct complexes: a TatABC complex, containing multiple copies of TatA, TatB and TatC subunits, and a separate TatA complex, containing only TatA subunits. Substrates initially bind to the TatABC complex, which probably triggers association of the separate TatA complex to form the active translocon.</text>
</comment>
<evidence type="ECO:0000256" key="5">
    <source>
        <dbReference type="ARBA" id="ARBA00022927"/>
    </source>
</evidence>
<feature type="region of interest" description="Disordered" evidence="10">
    <location>
        <begin position="83"/>
        <end position="142"/>
    </location>
</feature>
<keyword evidence="8 9" id="KW-0472">Membrane</keyword>
<dbReference type="Pfam" id="PF02416">
    <property type="entry name" value="TatA_B_E"/>
    <property type="match status" value="1"/>
</dbReference>
<reference evidence="11 12" key="1">
    <citation type="submission" date="2019-03" db="EMBL/GenBank/DDBJ databases">
        <title>Genomic Encyclopedia of Type Strains, Phase IV (KMG-IV): sequencing the most valuable type-strain genomes for metagenomic binning, comparative biology and taxonomic classification.</title>
        <authorList>
            <person name="Goeker M."/>
        </authorList>
    </citation>
    <scope>NUCLEOTIDE SEQUENCE [LARGE SCALE GENOMIC DNA]</scope>
    <source>
        <strain evidence="11 12">DSM 45765</strain>
    </source>
</reference>
<dbReference type="RefSeq" id="WP_132874858.1">
    <property type="nucleotide sequence ID" value="NZ_SLXQ01000001.1"/>
</dbReference>
<keyword evidence="2 9" id="KW-0813">Transport</keyword>
<comment type="similarity">
    <text evidence="9">Belongs to the TatB family.</text>
</comment>
<dbReference type="InterPro" id="IPR003369">
    <property type="entry name" value="TatA/B/E"/>
</dbReference>
<dbReference type="GO" id="GO:0043953">
    <property type="term" value="P:protein transport by the Tat complex"/>
    <property type="evidence" value="ECO:0007669"/>
    <property type="project" value="UniProtKB-UniRule"/>
</dbReference>
<evidence type="ECO:0000256" key="7">
    <source>
        <dbReference type="ARBA" id="ARBA00023010"/>
    </source>
</evidence>
<evidence type="ECO:0000256" key="9">
    <source>
        <dbReference type="HAMAP-Rule" id="MF_00237"/>
    </source>
</evidence>
<gene>
    <name evidence="9" type="primary">tatB</name>
    <name evidence="11" type="ORF">EV191_101156</name>
</gene>
<dbReference type="GO" id="GO:0033281">
    <property type="term" value="C:TAT protein transport complex"/>
    <property type="evidence" value="ECO:0007669"/>
    <property type="project" value="UniProtKB-UniRule"/>
</dbReference>
<keyword evidence="5 9" id="KW-0653">Protein transport</keyword>
<dbReference type="InterPro" id="IPR018448">
    <property type="entry name" value="TatB"/>
</dbReference>
<evidence type="ECO:0000256" key="2">
    <source>
        <dbReference type="ARBA" id="ARBA00022448"/>
    </source>
</evidence>
<evidence type="ECO:0000256" key="1">
    <source>
        <dbReference type="ARBA" id="ARBA00004167"/>
    </source>
</evidence>
<dbReference type="OrthoDB" id="3267321at2"/>
<dbReference type="HAMAP" id="MF_00237">
    <property type="entry name" value="TatB"/>
    <property type="match status" value="1"/>
</dbReference>
<comment type="caution">
    <text evidence="11">The sequence shown here is derived from an EMBL/GenBank/DDBJ whole genome shotgun (WGS) entry which is preliminary data.</text>
</comment>
<proteinExistence type="inferred from homology"/>
<protein>
    <recommendedName>
        <fullName evidence="9">Sec-independent protein translocase protein TatB</fullName>
    </recommendedName>
</protein>
<keyword evidence="7 9" id="KW-0811">Translocation</keyword>
<dbReference type="Gene3D" id="1.20.5.3310">
    <property type="match status" value="1"/>
</dbReference>
<keyword evidence="4 9" id="KW-0812">Transmembrane</keyword>
<dbReference type="GO" id="GO:0008320">
    <property type="term" value="F:protein transmembrane transporter activity"/>
    <property type="evidence" value="ECO:0007669"/>
    <property type="project" value="UniProtKB-UniRule"/>
</dbReference>
<dbReference type="NCBIfam" id="TIGR01410">
    <property type="entry name" value="tatB"/>
    <property type="match status" value="1"/>
</dbReference>
<dbReference type="EMBL" id="SLXQ01000001">
    <property type="protein sequence ID" value="TCP56216.1"/>
    <property type="molecule type" value="Genomic_DNA"/>
</dbReference>
<comment type="function">
    <text evidence="9">Part of the twin-arginine translocation (Tat) system that transports large folded proteins containing a characteristic twin-arginine motif in their signal peptide across membranes. Together with TatC, TatB is part of a receptor directly interacting with Tat signal peptides. TatB may form an oligomeric binding site that transiently accommodates folded Tat precursor proteins before their translocation.</text>
</comment>